<keyword evidence="3" id="KW-0998">Cell outer membrane</keyword>
<dbReference type="EMBL" id="QKTW01000010">
    <property type="protein sequence ID" value="PZF73691.1"/>
    <property type="molecule type" value="Genomic_DNA"/>
</dbReference>
<proteinExistence type="predicted"/>
<dbReference type="PRINTS" id="PR01021">
    <property type="entry name" value="OMPADOMAIN"/>
</dbReference>
<dbReference type="Gene3D" id="3.30.1330.60">
    <property type="entry name" value="OmpA-like domain"/>
    <property type="match status" value="1"/>
</dbReference>
<comment type="caution">
    <text evidence="7">The sequence shown here is derived from an EMBL/GenBank/DDBJ whole genome shotgun (WGS) entry which is preliminary data.</text>
</comment>
<sequence>MIRNCMVLALASLFLFSCKHSAYMRKTYVDLKKSVNEAEVSILNDTVKVVFGNNVLFDFGSARIKAEVFPAFKRFSDALNKHPETEILVCGYTDTVGGEGTNINLSQKRADSAKAMLVYNNVDDRRIFTWGLGFKNPVASNTTEEGRQQNRRVEFVILHNYKN</sequence>
<dbReference type="InterPro" id="IPR006665">
    <property type="entry name" value="OmpA-like"/>
</dbReference>
<dbReference type="InterPro" id="IPR036737">
    <property type="entry name" value="OmpA-like_sf"/>
</dbReference>
<dbReference type="InterPro" id="IPR006664">
    <property type="entry name" value="OMP_bac"/>
</dbReference>
<dbReference type="Pfam" id="PF00691">
    <property type="entry name" value="OmpA"/>
    <property type="match status" value="1"/>
</dbReference>
<feature type="chain" id="PRO_5016021964" description="OmpA-like domain-containing protein" evidence="5">
    <location>
        <begin position="23"/>
        <end position="163"/>
    </location>
</feature>
<dbReference type="GO" id="GO:0009279">
    <property type="term" value="C:cell outer membrane"/>
    <property type="evidence" value="ECO:0007669"/>
    <property type="project" value="UniProtKB-SubCell"/>
</dbReference>
<dbReference type="InterPro" id="IPR050330">
    <property type="entry name" value="Bact_OuterMem_StrucFunc"/>
</dbReference>
<keyword evidence="2 4" id="KW-0472">Membrane</keyword>
<evidence type="ECO:0000313" key="7">
    <source>
        <dbReference type="EMBL" id="PZF73691.1"/>
    </source>
</evidence>
<name>A0A2W2AEH5_9BACT</name>
<reference evidence="7 8" key="1">
    <citation type="submission" date="2018-06" db="EMBL/GenBank/DDBJ databases">
        <title>Mucibacter soli gen. nov., sp. nov., a new member of the family Chitinophagaceae producing mucin.</title>
        <authorList>
            <person name="Kim M.-K."/>
            <person name="Park S."/>
            <person name="Kim T.-S."/>
            <person name="Joung Y."/>
            <person name="Han J.-H."/>
            <person name="Kim S.B."/>
        </authorList>
    </citation>
    <scope>NUCLEOTIDE SEQUENCE [LARGE SCALE GENOMIC DNA]</scope>
    <source>
        <strain evidence="7 8">R1-15</strain>
    </source>
</reference>
<dbReference type="PANTHER" id="PTHR30329">
    <property type="entry name" value="STATOR ELEMENT OF FLAGELLAR MOTOR COMPLEX"/>
    <property type="match status" value="1"/>
</dbReference>
<organism evidence="7 8">
    <name type="scientific">Taibaiella soli</name>
    <dbReference type="NCBI Taxonomy" id="1649169"/>
    <lineage>
        <taxon>Bacteria</taxon>
        <taxon>Pseudomonadati</taxon>
        <taxon>Bacteroidota</taxon>
        <taxon>Chitinophagia</taxon>
        <taxon>Chitinophagales</taxon>
        <taxon>Chitinophagaceae</taxon>
        <taxon>Taibaiella</taxon>
    </lineage>
</organism>
<protein>
    <recommendedName>
        <fullName evidence="6">OmpA-like domain-containing protein</fullName>
    </recommendedName>
</protein>
<comment type="subcellular location">
    <subcellularLocation>
        <location evidence="1">Cell outer membrane</location>
    </subcellularLocation>
</comment>
<dbReference type="PROSITE" id="PS51257">
    <property type="entry name" value="PROKAR_LIPOPROTEIN"/>
    <property type="match status" value="1"/>
</dbReference>
<feature type="domain" description="OmpA-like" evidence="6">
    <location>
        <begin position="44"/>
        <end position="161"/>
    </location>
</feature>
<evidence type="ECO:0000256" key="2">
    <source>
        <dbReference type="ARBA" id="ARBA00023136"/>
    </source>
</evidence>
<dbReference type="CDD" id="cd07185">
    <property type="entry name" value="OmpA_C-like"/>
    <property type="match status" value="1"/>
</dbReference>
<feature type="signal peptide" evidence="5">
    <location>
        <begin position="1"/>
        <end position="22"/>
    </location>
</feature>
<evidence type="ECO:0000256" key="4">
    <source>
        <dbReference type="PROSITE-ProRule" id="PRU00473"/>
    </source>
</evidence>
<dbReference type="AlphaFoldDB" id="A0A2W2AEH5"/>
<keyword evidence="5" id="KW-0732">Signal</keyword>
<accession>A0A2W2AEH5</accession>
<dbReference type="PROSITE" id="PS51123">
    <property type="entry name" value="OMPA_2"/>
    <property type="match status" value="1"/>
</dbReference>
<gene>
    <name evidence="7" type="ORF">DN068_06755</name>
</gene>
<evidence type="ECO:0000259" key="6">
    <source>
        <dbReference type="PROSITE" id="PS51123"/>
    </source>
</evidence>
<evidence type="ECO:0000256" key="1">
    <source>
        <dbReference type="ARBA" id="ARBA00004442"/>
    </source>
</evidence>
<dbReference type="SUPFAM" id="SSF103088">
    <property type="entry name" value="OmpA-like"/>
    <property type="match status" value="1"/>
</dbReference>
<dbReference type="Proteomes" id="UP000248745">
    <property type="component" value="Unassembled WGS sequence"/>
</dbReference>
<dbReference type="PANTHER" id="PTHR30329:SF21">
    <property type="entry name" value="LIPOPROTEIN YIAD-RELATED"/>
    <property type="match status" value="1"/>
</dbReference>
<evidence type="ECO:0000313" key="8">
    <source>
        <dbReference type="Proteomes" id="UP000248745"/>
    </source>
</evidence>
<keyword evidence="8" id="KW-1185">Reference proteome</keyword>
<evidence type="ECO:0000256" key="3">
    <source>
        <dbReference type="ARBA" id="ARBA00023237"/>
    </source>
</evidence>
<evidence type="ECO:0000256" key="5">
    <source>
        <dbReference type="SAM" id="SignalP"/>
    </source>
</evidence>
<dbReference type="OrthoDB" id="9782229at2"/>